<sequence>MDKNNYYEIVKNRLQKKSLNQYCSAQDPSRPALKKLLEDLLD</sequence>
<accession>A0A0F5PPQ8</accession>
<proteinExistence type="predicted"/>
<reference evidence="2" key="3">
    <citation type="submission" date="2015-02" db="EMBL/GenBank/DDBJ databases">
        <title>Genome analysis of three genomes within the thermophilic hydrogenogenic bacterial species Caldanaerobacter subterraneus.</title>
        <authorList>
            <person name="Sant'Anna F.H."/>
            <person name="Lebedinsky A."/>
            <person name="Sokolova T."/>
            <person name="Robb F.T."/>
            <person name="Gonzalez J.M."/>
        </authorList>
    </citation>
    <scope>NUCLEOTIDE SEQUENCE [LARGE SCALE GENOMIC DNA]</scope>
    <source>
        <strain evidence="2">DSM 12653</strain>
    </source>
</reference>
<gene>
    <name evidence="1" type="ORF">CDSM653_01063</name>
</gene>
<name>A0A0F5PPQ8_9THEO</name>
<dbReference type="AlphaFoldDB" id="A0A0F5PPQ8"/>
<reference evidence="1 2" key="1">
    <citation type="submission" date="2008-07" db="EMBL/GenBank/DDBJ databases">
        <authorList>
            <person name="Gonzalez J."/>
            <person name="Sokolova T."/>
            <person name="Ferriera S."/>
            <person name="Johnson J."/>
            <person name="Kravitz S."/>
            <person name="Beeson K."/>
            <person name="Sutton G."/>
            <person name="Rogers Y.-H."/>
            <person name="Friedman R."/>
            <person name="Frazier M."/>
            <person name="Venter J.C."/>
        </authorList>
    </citation>
    <scope>NUCLEOTIDE SEQUENCE [LARGE SCALE GENOMIC DNA]</scope>
    <source>
        <strain evidence="1 2">DSM 12653</strain>
    </source>
</reference>
<dbReference type="EMBL" id="ABXP02000066">
    <property type="protein sequence ID" value="KKC29834.1"/>
    <property type="molecule type" value="Genomic_DNA"/>
</dbReference>
<reference evidence="1 2" key="2">
    <citation type="journal article" date="2015" name="BMC Genomics">
        <title>Analysis of three genomes within the thermophilic bacterial species Caldanaerobacter subterraneus with a focus on carbon monoxide dehydrogenase evolution and hydrolase diversity.</title>
        <authorList>
            <person name="Sant'Anna F.H."/>
            <person name="Lebedinsky A.V."/>
            <person name="Sokolova T.G."/>
            <person name="Robb F.T."/>
            <person name="Gonzalez J.M."/>
        </authorList>
    </citation>
    <scope>NUCLEOTIDE SEQUENCE [LARGE SCALE GENOMIC DNA]</scope>
    <source>
        <strain evidence="1 2">DSM 12653</strain>
    </source>
</reference>
<protein>
    <submittedName>
        <fullName evidence="1">Uncharacterized protein</fullName>
    </submittedName>
</protein>
<comment type="caution">
    <text evidence="1">The sequence shown here is derived from an EMBL/GenBank/DDBJ whole genome shotgun (WGS) entry which is preliminary data.</text>
</comment>
<dbReference type="Proteomes" id="UP000010146">
    <property type="component" value="Unassembled WGS sequence"/>
</dbReference>
<evidence type="ECO:0000313" key="1">
    <source>
        <dbReference type="EMBL" id="KKC29834.1"/>
    </source>
</evidence>
<organism evidence="1 2">
    <name type="scientific">Caldanaerobacter subterraneus subsp. pacificus DSM 12653</name>
    <dbReference type="NCBI Taxonomy" id="391606"/>
    <lineage>
        <taxon>Bacteria</taxon>
        <taxon>Bacillati</taxon>
        <taxon>Bacillota</taxon>
        <taxon>Clostridia</taxon>
        <taxon>Thermoanaerobacterales</taxon>
        <taxon>Thermoanaerobacteraceae</taxon>
        <taxon>Caldanaerobacter</taxon>
    </lineage>
</organism>
<evidence type="ECO:0000313" key="2">
    <source>
        <dbReference type="Proteomes" id="UP000010146"/>
    </source>
</evidence>